<sequence length="66" mass="7837">MSINPSYALRQKPNSKSRFIMLDRRNLIGLQEIHRFEHLERRQPIPLMKLVTVNPSAITIYLSQYL</sequence>
<reference evidence="2" key="1">
    <citation type="journal article" date="2020" name="Mol. Plant Microbe">
        <title>Rhizobial microsymbionts of the narrowly endemic Oxytropis species growing in Kamchatka are characterized by significant genetic diversity and possess a set of genes that are associated with T3SS and T6SS secretion systems and can affect the development of symbiosis.</title>
        <authorList>
            <person name="Safronova V."/>
            <person name="Guro P."/>
            <person name="Sazanova A."/>
            <person name="Kuznetsova I."/>
            <person name="Belimov A."/>
            <person name="Yakubov V."/>
            <person name="Chirak E."/>
            <person name="Afonin A."/>
            <person name="Gogolev Y."/>
            <person name="Andronov E."/>
            <person name="Tikhonovich I."/>
        </authorList>
    </citation>
    <scope>NUCLEOTIDE SEQUENCE [LARGE SCALE GENOMIC DNA]</scope>
    <source>
        <strain evidence="2">583</strain>
    </source>
</reference>
<evidence type="ECO:0000313" key="2">
    <source>
        <dbReference type="Proteomes" id="UP000515465"/>
    </source>
</evidence>
<proteinExistence type="predicted"/>
<dbReference type="RefSeq" id="WP_183462258.1">
    <property type="nucleotide sequence ID" value="NZ_CP050296.1"/>
</dbReference>
<organism evidence="1 2">
    <name type="scientific">Mesorhizobium huakuii</name>
    <dbReference type="NCBI Taxonomy" id="28104"/>
    <lineage>
        <taxon>Bacteria</taxon>
        <taxon>Pseudomonadati</taxon>
        <taxon>Pseudomonadota</taxon>
        <taxon>Alphaproteobacteria</taxon>
        <taxon>Hyphomicrobiales</taxon>
        <taxon>Phyllobacteriaceae</taxon>
        <taxon>Mesorhizobium</taxon>
    </lineage>
</organism>
<dbReference type="EMBL" id="CP050296">
    <property type="protein sequence ID" value="QND56216.1"/>
    <property type="molecule type" value="Genomic_DNA"/>
</dbReference>
<accession>A0A7G6SNY4</accession>
<protein>
    <submittedName>
        <fullName evidence="1">Uncharacterized protein</fullName>
    </submittedName>
</protein>
<evidence type="ECO:0000313" key="1">
    <source>
        <dbReference type="EMBL" id="QND56216.1"/>
    </source>
</evidence>
<name>A0A7G6SNY4_9HYPH</name>
<dbReference type="AlphaFoldDB" id="A0A7G6SNY4"/>
<dbReference type="Proteomes" id="UP000515465">
    <property type="component" value="Chromosome"/>
</dbReference>
<gene>
    <name evidence="1" type="ORF">HB778_05900</name>
</gene>